<accession>A0A8C8SRF9</accession>
<evidence type="ECO:0000256" key="2">
    <source>
        <dbReference type="PROSITE-ProRule" id="PRU00191"/>
    </source>
</evidence>
<reference evidence="5" key="1">
    <citation type="submission" date="2025-08" db="UniProtKB">
        <authorList>
            <consortium name="Ensembl"/>
        </authorList>
    </citation>
    <scope>IDENTIFICATION</scope>
</reference>
<keyword evidence="6" id="KW-1185">Reference proteome</keyword>
<dbReference type="PRINTS" id="PR00401">
    <property type="entry name" value="SH2DOMAIN"/>
</dbReference>
<dbReference type="PANTHER" id="PTHR14388:SF9">
    <property type="entry name" value="SH2 DOMAIN-CONTAINING PROTEIN 2A"/>
    <property type="match status" value="1"/>
</dbReference>
<dbReference type="GO" id="GO:0005737">
    <property type="term" value="C:cytoplasm"/>
    <property type="evidence" value="ECO:0007669"/>
    <property type="project" value="TreeGrafter"/>
</dbReference>
<sequence length="454" mass="50122">MRVAGALGPKRTASLEDSLWVSGSRSLYLRLWAARPEISPQATGLPCSTLAQRKPKGLLEKGLGRVGGGAPPLTVTRCCFLPSLCSGDINRQQVRSSQQRTWAPFPPASPHPSLSSLPQVPPSLWVPASAKWSWSLLGDPAETQERLGPSLDPPVTPSVLQARTQAWFKHTQASRICQQGELPPWFHGFISRRDTEQLLQDKPLGSFLIRFSESTVGFVLSYRGRDRCRHFILDQLEDERYVILGEDSAHAELQGLLQHYTIAPVTPYYEFLTVPCTRQTCPLAAEQRNEGCPSREVNVSTVKGRRGQAPDRDRSLFHSPAPCQGWPRSKAEQPNRRIYYEPDEPIPFYATGRGSLVSPDPENVYAEVELACQALPEILPRVPQDMVSTLPPGLSRPPATPSPGNRRLRRSKSGQGSRSKRLPATLTADGTLGKPTGPSSEVRATWEDEWGASF</sequence>
<evidence type="ECO:0000259" key="4">
    <source>
        <dbReference type="PROSITE" id="PS50001"/>
    </source>
</evidence>
<evidence type="ECO:0000256" key="3">
    <source>
        <dbReference type="SAM" id="MobiDB-lite"/>
    </source>
</evidence>
<dbReference type="FunFam" id="3.30.505.10:FF:000103">
    <property type="entry name" value="Si:ch73-109i22.2"/>
    <property type="match status" value="1"/>
</dbReference>
<dbReference type="Pfam" id="PF00017">
    <property type="entry name" value="SH2"/>
    <property type="match status" value="1"/>
</dbReference>
<dbReference type="AlphaFoldDB" id="A0A8C8SRF9"/>
<protein>
    <submittedName>
        <fullName evidence="5">SH2 domain containing 2A</fullName>
    </submittedName>
</protein>
<evidence type="ECO:0000313" key="6">
    <source>
        <dbReference type="Proteomes" id="UP000694393"/>
    </source>
</evidence>
<dbReference type="Gene3D" id="3.30.505.10">
    <property type="entry name" value="SH2 domain"/>
    <property type="match status" value="1"/>
</dbReference>
<dbReference type="InterPro" id="IPR036860">
    <property type="entry name" value="SH2_dom_sf"/>
</dbReference>
<dbReference type="PROSITE" id="PS50001">
    <property type="entry name" value="SH2"/>
    <property type="match status" value="1"/>
</dbReference>
<feature type="region of interest" description="Disordered" evidence="3">
    <location>
        <begin position="304"/>
        <end position="335"/>
    </location>
</feature>
<dbReference type="Proteomes" id="UP000694393">
    <property type="component" value="Unplaced"/>
</dbReference>
<dbReference type="PANTHER" id="PTHR14388">
    <property type="entry name" value="T CELL-SPECIFIC ADAPTER PROTEIN TSAD"/>
    <property type="match status" value="1"/>
</dbReference>
<dbReference type="SMART" id="SM00252">
    <property type="entry name" value="SH2"/>
    <property type="match status" value="1"/>
</dbReference>
<dbReference type="SUPFAM" id="SSF55550">
    <property type="entry name" value="SH2 domain"/>
    <property type="match status" value="1"/>
</dbReference>
<reference evidence="5" key="2">
    <citation type="submission" date="2025-09" db="UniProtKB">
        <authorList>
            <consortium name="Ensembl"/>
        </authorList>
    </citation>
    <scope>IDENTIFICATION</scope>
</reference>
<feature type="region of interest" description="Disordered" evidence="3">
    <location>
        <begin position="96"/>
        <end position="116"/>
    </location>
</feature>
<evidence type="ECO:0000313" key="5">
    <source>
        <dbReference type="Ensembl" id="ENSPCEP00000022668.1"/>
    </source>
</evidence>
<organism evidence="5 6">
    <name type="scientific">Pelusios castaneus</name>
    <name type="common">West African mud turtle</name>
    <dbReference type="NCBI Taxonomy" id="367368"/>
    <lineage>
        <taxon>Eukaryota</taxon>
        <taxon>Metazoa</taxon>
        <taxon>Chordata</taxon>
        <taxon>Craniata</taxon>
        <taxon>Vertebrata</taxon>
        <taxon>Euteleostomi</taxon>
        <taxon>Archelosauria</taxon>
        <taxon>Testudinata</taxon>
        <taxon>Testudines</taxon>
        <taxon>Pleurodira</taxon>
        <taxon>Pelomedusidae</taxon>
        <taxon>Pelusios</taxon>
    </lineage>
</organism>
<feature type="region of interest" description="Disordered" evidence="3">
    <location>
        <begin position="384"/>
        <end position="454"/>
    </location>
</feature>
<dbReference type="Ensembl" id="ENSPCET00000023426.1">
    <property type="protein sequence ID" value="ENSPCEP00000022668.1"/>
    <property type="gene ID" value="ENSPCEG00000017233.1"/>
</dbReference>
<evidence type="ECO:0000256" key="1">
    <source>
        <dbReference type="ARBA" id="ARBA00022999"/>
    </source>
</evidence>
<keyword evidence="1 2" id="KW-0727">SH2 domain</keyword>
<dbReference type="InterPro" id="IPR000980">
    <property type="entry name" value="SH2"/>
</dbReference>
<proteinExistence type="predicted"/>
<name>A0A8C8SRF9_9SAUR</name>
<feature type="domain" description="SH2" evidence="4">
    <location>
        <begin position="185"/>
        <end position="276"/>
    </location>
</feature>